<dbReference type="GeneID" id="74912765"/>
<name>A0A0C1M0G3_9LACO</name>
<dbReference type="AlphaFoldDB" id="A0A0C1M0G3"/>
<accession>A0A0C1M0G3</accession>
<dbReference type="PATRIC" id="fig|1614.7.peg.49"/>
<dbReference type="RefSeq" id="WP_039142932.1">
    <property type="nucleotide sequence ID" value="NZ_JOJZ01000007.1"/>
</dbReference>
<comment type="caution">
    <text evidence="1">The sequence shown here is derived from an EMBL/GenBank/DDBJ whole genome shotgun (WGS) entry which is preliminary data.</text>
</comment>
<gene>
    <name evidence="1" type="ORF">LfDm3_0057</name>
</gene>
<dbReference type="OrthoDB" id="2189687at2"/>
<dbReference type="EMBL" id="JOJZ01000007">
    <property type="protein sequence ID" value="KID42605.1"/>
    <property type="molecule type" value="Genomic_DNA"/>
</dbReference>
<dbReference type="Proteomes" id="UP000031397">
    <property type="component" value="Unassembled WGS sequence"/>
</dbReference>
<sequence length="127" mass="15053">MLFKYRNDYEKIVMGMLSLSKSSDKTKHLLEEMNWYRNADNRDIYLWKDQFGNWAGIVGIEANPKNVVVRRITLTPDADTIFNEFRILDSVENEYPDQKIMGTFNTQDVISKWELSHEQRQSTNSLR</sequence>
<reference evidence="1 2" key="1">
    <citation type="submission" date="2014-06" db="EMBL/GenBank/DDBJ databases">
        <title>Functional and comparative genomic analyses of the Drosophila gut microbiota identify candidate symbiosis factors.</title>
        <authorList>
            <person name="Newell P.D."/>
            <person name="Chaston J.M."/>
            <person name="Douglas A.E."/>
        </authorList>
    </citation>
    <scope>NUCLEOTIDE SEQUENCE [LARGE SCALE GENOMIC DNA]</scope>
    <source>
        <strain evidence="1 2">DmCS_002</strain>
    </source>
</reference>
<keyword evidence="2" id="KW-1185">Reference proteome</keyword>
<organism evidence="1 2">
    <name type="scientific">Fructilactobacillus fructivorans</name>
    <dbReference type="NCBI Taxonomy" id="1614"/>
    <lineage>
        <taxon>Bacteria</taxon>
        <taxon>Bacillati</taxon>
        <taxon>Bacillota</taxon>
        <taxon>Bacilli</taxon>
        <taxon>Lactobacillales</taxon>
        <taxon>Lactobacillaceae</taxon>
        <taxon>Fructilactobacillus</taxon>
    </lineage>
</organism>
<protein>
    <submittedName>
        <fullName evidence="1">RibT protein</fullName>
    </submittedName>
</protein>
<evidence type="ECO:0000313" key="2">
    <source>
        <dbReference type="Proteomes" id="UP000031397"/>
    </source>
</evidence>
<proteinExistence type="predicted"/>
<evidence type="ECO:0000313" key="1">
    <source>
        <dbReference type="EMBL" id="KID42605.1"/>
    </source>
</evidence>